<feature type="signal peptide" evidence="5">
    <location>
        <begin position="1"/>
        <end position="22"/>
    </location>
</feature>
<dbReference type="PANTHER" id="PTHR30085">
    <property type="entry name" value="AMINO ACID ABC TRANSPORTER PERMEASE"/>
    <property type="match status" value="1"/>
</dbReference>
<gene>
    <name evidence="7" type="ORF">EV193_11679</name>
</gene>
<dbReference type="OrthoDB" id="9807888at2"/>
<dbReference type="EMBL" id="SGWQ01000016">
    <property type="protein sequence ID" value="RZS30558.1"/>
    <property type="molecule type" value="Genomic_DNA"/>
</dbReference>
<dbReference type="GO" id="GO:0005576">
    <property type="term" value="C:extracellular region"/>
    <property type="evidence" value="ECO:0007669"/>
    <property type="project" value="TreeGrafter"/>
</dbReference>
<dbReference type="GO" id="GO:0006865">
    <property type="term" value="P:amino acid transport"/>
    <property type="evidence" value="ECO:0007669"/>
    <property type="project" value="TreeGrafter"/>
</dbReference>
<keyword evidence="3 5" id="KW-0732">Signal</keyword>
<evidence type="ECO:0000256" key="4">
    <source>
        <dbReference type="RuleBase" id="RU003744"/>
    </source>
</evidence>
<dbReference type="AlphaFoldDB" id="A0A4Q7KC52"/>
<dbReference type="PROSITE" id="PS01039">
    <property type="entry name" value="SBP_BACTERIAL_3"/>
    <property type="match status" value="1"/>
</dbReference>
<organism evidence="7 8">
    <name type="scientific">Herbihabitans rhizosphaerae</name>
    <dbReference type="NCBI Taxonomy" id="1872711"/>
    <lineage>
        <taxon>Bacteria</taxon>
        <taxon>Bacillati</taxon>
        <taxon>Actinomycetota</taxon>
        <taxon>Actinomycetes</taxon>
        <taxon>Pseudonocardiales</taxon>
        <taxon>Pseudonocardiaceae</taxon>
        <taxon>Herbihabitans</taxon>
    </lineage>
</organism>
<proteinExistence type="inferred from homology"/>
<comment type="similarity">
    <text evidence="1 4">Belongs to the bacterial solute-binding protein 3 family.</text>
</comment>
<dbReference type="SUPFAM" id="SSF53850">
    <property type="entry name" value="Periplasmic binding protein-like II"/>
    <property type="match status" value="1"/>
</dbReference>
<keyword evidence="2" id="KW-0813">Transport</keyword>
<dbReference type="InterPro" id="IPR018313">
    <property type="entry name" value="SBP_3_CS"/>
</dbReference>
<dbReference type="Gene3D" id="3.40.190.10">
    <property type="entry name" value="Periplasmic binding protein-like II"/>
    <property type="match status" value="2"/>
</dbReference>
<dbReference type="Proteomes" id="UP000294257">
    <property type="component" value="Unassembled WGS sequence"/>
</dbReference>
<dbReference type="SMART" id="SM00062">
    <property type="entry name" value="PBPb"/>
    <property type="match status" value="1"/>
</dbReference>
<comment type="caution">
    <text evidence="7">The sequence shown here is derived from an EMBL/GenBank/DDBJ whole genome shotgun (WGS) entry which is preliminary data.</text>
</comment>
<evidence type="ECO:0000256" key="2">
    <source>
        <dbReference type="ARBA" id="ARBA00022448"/>
    </source>
</evidence>
<dbReference type="GO" id="GO:0030288">
    <property type="term" value="C:outer membrane-bounded periplasmic space"/>
    <property type="evidence" value="ECO:0007669"/>
    <property type="project" value="TreeGrafter"/>
</dbReference>
<dbReference type="PANTHER" id="PTHR30085:SF6">
    <property type="entry name" value="ABC TRANSPORTER GLUTAMINE-BINDING PROTEIN GLNH"/>
    <property type="match status" value="1"/>
</dbReference>
<dbReference type="RefSeq" id="WP_130348486.1">
    <property type="nucleotide sequence ID" value="NZ_SGWQ01000016.1"/>
</dbReference>
<dbReference type="PROSITE" id="PS51257">
    <property type="entry name" value="PROKAR_LIPOPROTEIN"/>
    <property type="match status" value="1"/>
</dbReference>
<evidence type="ECO:0000256" key="3">
    <source>
        <dbReference type="ARBA" id="ARBA00022729"/>
    </source>
</evidence>
<evidence type="ECO:0000259" key="6">
    <source>
        <dbReference type="SMART" id="SM00062"/>
    </source>
</evidence>
<feature type="domain" description="Solute-binding protein family 3/N-terminal" evidence="6">
    <location>
        <begin position="51"/>
        <end position="275"/>
    </location>
</feature>
<dbReference type="InterPro" id="IPR051455">
    <property type="entry name" value="Bact_solute-bind_prot3"/>
</dbReference>
<evidence type="ECO:0000256" key="1">
    <source>
        <dbReference type="ARBA" id="ARBA00010333"/>
    </source>
</evidence>
<accession>A0A4Q7KC52</accession>
<evidence type="ECO:0000313" key="8">
    <source>
        <dbReference type="Proteomes" id="UP000294257"/>
    </source>
</evidence>
<reference evidence="7 8" key="1">
    <citation type="submission" date="2019-02" db="EMBL/GenBank/DDBJ databases">
        <title>Genomic Encyclopedia of Type Strains, Phase IV (KMG-IV): sequencing the most valuable type-strain genomes for metagenomic binning, comparative biology and taxonomic classification.</title>
        <authorList>
            <person name="Goeker M."/>
        </authorList>
    </citation>
    <scope>NUCLEOTIDE SEQUENCE [LARGE SCALE GENOMIC DNA]</scope>
    <source>
        <strain evidence="7 8">DSM 101727</strain>
    </source>
</reference>
<dbReference type="CDD" id="cd13690">
    <property type="entry name" value="PBP2_GluB"/>
    <property type="match status" value="1"/>
</dbReference>
<sequence>MRINRVARVGAVAAALALAVTACGDRNADSGNSGNSGASGGIVAKAKNDKKLTIGIKYDQPGIGLKTPDGKYEGFDVDVARYIAKELGVEESGITWKEAKTPERENLIEKNEVDFVSASYSMSDARRKRVAFVGPYYQPGQDLLVKAGRTDITDPEKLNGKKLCSVKGSTSAQSVADKYAKTVQLQEYTTYSECLTGIDSGLLDAATTDNTILAGYAKANPGKYKVVGRPFTTENIGIGLSLKDAEAKTAIYNALKKLQDTGEWKKLMEKHFAGAEGYTIPAAPPAQFTDK</sequence>
<dbReference type="Pfam" id="PF00497">
    <property type="entry name" value="SBP_bac_3"/>
    <property type="match status" value="1"/>
</dbReference>
<feature type="chain" id="PRO_5038546043" evidence="5">
    <location>
        <begin position="23"/>
        <end position="291"/>
    </location>
</feature>
<name>A0A4Q7KC52_9PSEU</name>
<evidence type="ECO:0000256" key="5">
    <source>
        <dbReference type="SAM" id="SignalP"/>
    </source>
</evidence>
<evidence type="ECO:0000313" key="7">
    <source>
        <dbReference type="EMBL" id="RZS30558.1"/>
    </source>
</evidence>
<keyword evidence="8" id="KW-1185">Reference proteome</keyword>
<dbReference type="InterPro" id="IPR001638">
    <property type="entry name" value="Solute-binding_3/MltF_N"/>
</dbReference>
<protein>
    <submittedName>
        <fullName evidence="7">Amino acid ABC transporter substrate-binding protein (PAAT family)</fullName>
    </submittedName>
</protein>